<sequence>MPSAKDELLEDWEVGRPHAQNQNPASGQIHQDGQGVLDRRVESVDSSLTSGAGTPQMIKETEQEISSDPISKPFHGGSESEEAGGLHDGDLMCGAHVLEGCPPMRPSYWPETRVALRASPSFKLCQRRGRMSLHAQLSTVHARRYRPPWTPSVQTYPQSIQGDARLGLVDNQSVQDVHITAGRAELMSAKCHLRQGGERIFTCKTICIISELSTSITQARLASPSSSRTIFQAITWTPHIKRRALRAESSSPANSRTLAVQKALIHLSIRYTFTSKYATKEGRQGWRLLPEQHRYQTRPPLTTRGELKRLVSNVKADLSNLIPRSGKRNIELKGTSMRGRACK</sequence>
<dbReference type="HOGENOM" id="CLU_808901_0_0_1"/>
<reference evidence="3" key="1">
    <citation type="journal article" date="2014" name="Proc. Natl. Acad. Sci. U.S.A.">
        <title>Extensive sampling of basidiomycete genomes demonstrates inadequacy of the white-rot/brown-rot paradigm for wood decay fungi.</title>
        <authorList>
            <person name="Riley R."/>
            <person name="Salamov A.A."/>
            <person name="Brown D.W."/>
            <person name="Nagy L.G."/>
            <person name="Floudas D."/>
            <person name="Held B.W."/>
            <person name="Levasseur A."/>
            <person name="Lombard V."/>
            <person name="Morin E."/>
            <person name="Otillar R."/>
            <person name="Lindquist E.A."/>
            <person name="Sun H."/>
            <person name="LaButti K.M."/>
            <person name="Schmutz J."/>
            <person name="Jabbour D."/>
            <person name="Luo H."/>
            <person name="Baker S.E."/>
            <person name="Pisabarro A.G."/>
            <person name="Walton J.D."/>
            <person name="Blanchette R.A."/>
            <person name="Henrissat B."/>
            <person name="Martin F."/>
            <person name="Cullen D."/>
            <person name="Hibbett D.S."/>
            <person name="Grigoriev I.V."/>
        </authorList>
    </citation>
    <scope>NUCLEOTIDE SEQUENCE [LARGE SCALE GENOMIC DNA]</scope>
    <source>
        <strain evidence="3">FD-172 SS1</strain>
    </source>
</reference>
<protein>
    <submittedName>
        <fullName evidence="2">Uncharacterized protein</fullName>
    </submittedName>
</protein>
<evidence type="ECO:0000313" key="2">
    <source>
        <dbReference type="EMBL" id="KDQ13536.1"/>
    </source>
</evidence>
<gene>
    <name evidence="2" type="ORF">BOTBODRAFT_45206</name>
</gene>
<dbReference type="Proteomes" id="UP000027195">
    <property type="component" value="Unassembled WGS sequence"/>
</dbReference>
<feature type="region of interest" description="Disordered" evidence="1">
    <location>
        <begin position="1"/>
        <end position="88"/>
    </location>
</feature>
<feature type="compositionally biased region" description="Polar residues" evidence="1">
    <location>
        <begin position="19"/>
        <end position="31"/>
    </location>
</feature>
<name>A0A067MPM0_BOTB1</name>
<dbReference type="AlphaFoldDB" id="A0A067MPM0"/>
<keyword evidence="3" id="KW-1185">Reference proteome</keyword>
<dbReference type="EMBL" id="KL198043">
    <property type="protein sequence ID" value="KDQ13536.1"/>
    <property type="molecule type" value="Genomic_DNA"/>
</dbReference>
<dbReference type="InParanoid" id="A0A067MPM0"/>
<accession>A0A067MPM0</accession>
<feature type="compositionally biased region" description="Polar residues" evidence="1">
    <location>
        <begin position="44"/>
        <end position="53"/>
    </location>
</feature>
<organism evidence="2 3">
    <name type="scientific">Botryobasidium botryosum (strain FD-172 SS1)</name>
    <dbReference type="NCBI Taxonomy" id="930990"/>
    <lineage>
        <taxon>Eukaryota</taxon>
        <taxon>Fungi</taxon>
        <taxon>Dikarya</taxon>
        <taxon>Basidiomycota</taxon>
        <taxon>Agaricomycotina</taxon>
        <taxon>Agaricomycetes</taxon>
        <taxon>Cantharellales</taxon>
        <taxon>Botryobasidiaceae</taxon>
        <taxon>Botryobasidium</taxon>
    </lineage>
</organism>
<proteinExistence type="predicted"/>
<evidence type="ECO:0000313" key="3">
    <source>
        <dbReference type="Proteomes" id="UP000027195"/>
    </source>
</evidence>
<evidence type="ECO:0000256" key="1">
    <source>
        <dbReference type="SAM" id="MobiDB-lite"/>
    </source>
</evidence>